<feature type="non-terminal residue" evidence="4">
    <location>
        <position position="366"/>
    </location>
</feature>
<dbReference type="Gene3D" id="3.30.497.10">
    <property type="entry name" value="Antithrombin, subunit I, domain 2"/>
    <property type="match status" value="2"/>
</dbReference>
<organism evidence="4 5">
    <name type="scientific">Nothocercus julius</name>
    <dbReference type="NCBI Taxonomy" id="2585813"/>
    <lineage>
        <taxon>Eukaryota</taxon>
        <taxon>Metazoa</taxon>
        <taxon>Chordata</taxon>
        <taxon>Craniata</taxon>
        <taxon>Vertebrata</taxon>
        <taxon>Euteleostomi</taxon>
        <taxon>Archelosauria</taxon>
        <taxon>Archosauria</taxon>
        <taxon>Dinosauria</taxon>
        <taxon>Saurischia</taxon>
        <taxon>Theropoda</taxon>
        <taxon>Coelurosauria</taxon>
        <taxon>Aves</taxon>
        <taxon>Palaeognathae</taxon>
        <taxon>Tinamiformes</taxon>
        <taxon>Tinamidae</taxon>
        <taxon>Nothocercus</taxon>
    </lineage>
</organism>
<dbReference type="PANTHER" id="PTHR11461:SF129">
    <property type="entry name" value="SERPIN E3"/>
    <property type="match status" value="1"/>
</dbReference>
<feature type="signal peptide" evidence="2">
    <location>
        <begin position="1"/>
        <end position="24"/>
    </location>
</feature>
<evidence type="ECO:0000259" key="3">
    <source>
        <dbReference type="SMART" id="SM00093"/>
    </source>
</evidence>
<dbReference type="EMBL" id="VZSV01000044">
    <property type="protein sequence ID" value="NXA48418.1"/>
    <property type="molecule type" value="Genomic_DNA"/>
</dbReference>
<dbReference type="InterPro" id="IPR042178">
    <property type="entry name" value="Serpin_sf_1"/>
</dbReference>
<dbReference type="GO" id="GO:0005615">
    <property type="term" value="C:extracellular space"/>
    <property type="evidence" value="ECO:0007669"/>
    <property type="project" value="InterPro"/>
</dbReference>
<comment type="caution">
    <text evidence="4">The sequence shown here is derived from an EMBL/GenBank/DDBJ whole genome shotgun (WGS) entry which is preliminary data.</text>
</comment>
<evidence type="ECO:0000313" key="4">
    <source>
        <dbReference type="EMBL" id="NXA48418.1"/>
    </source>
</evidence>
<dbReference type="OrthoDB" id="8179360at2759"/>
<name>A0A7K7W5A9_9AVES</name>
<keyword evidence="2" id="KW-0732">Signal</keyword>
<dbReference type="GO" id="GO:0004867">
    <property type="term" value="F:serine-type endopeptidase inhibitor activity"/>
    <property type="evidence" value="ECO:0007669"/>
    <property type="project" value="InterPro"/>
</dbReference>
<comment type="similarity">
    <text evidence="1">Belongs to the serpin family.</text>
</comment>
<protein>
    <submittedName>
        <fullName evidence="4">SERP3 protein</fullName>
    </submittedName>
</protein>
<evidence type="ECO:0000256" key="1">
    <source>
        <dbReference type="RuleBase" id="RU000411"/>
    </source>
</evidence>
<dbReference type="Gene3D" id="2.30.39.10">
    <property type="entry name" value="Alpha-1-antitrypsin, domain 1"/>
    <property type="match status" value="1"/>
</dbReference>
<dbReference type="InterPro" id="IPR023796">
    <property type="entry name" value="Serpin_dom"/>
</dbReference>
<dbReference type="PANTHER" id="PTHR11461">
    <property type="entry name" value="SERINE PROTEASE INHIBITOR, SERPIN"/>
    <property type="match status" value="1"/>
</dbReference>
<evidence type="ECO:0000256" key="2">
    <source>
        <dbReference type="SAM" id="SignalP"/>
    </source>
</evidence>
<dbReference type="InterPro" id="IPR036186">
    <property type="entry name" value="Serpin_sf"/>
</dbReference>
<dbReference type="InterPro" id="IPR042185">
    <property type="entry name" value="Serpin_sf_2"/>
</dbReference>
<feature type="non-terminal residue" evidence="4">
    <location>
        <position position="1"/>
    </location>
</feature>
<dbReference type="AlphaFoldDB" id="A0A7K7W5A9"/>
<gene>
    <name evidence="4" type="primary">Serpine3</name>
    <name evidence="4" type="ORF">NOTJUL_R13577</name>
</gene>
<dbReference type="Proteomes" id="UP000531559">
    <property type="component" value="Unassembled WGS sequence"/>
</dbReference>
<feature type="chain" id="PRO_5029499585" evidence="2">
    <location>
        <begin position="25"/>
        <end position="366"/>
    </location>
</feature>
<keyword evidence="5" id="KW-1185">Reference proteome</keyword>
<evidence type="ECO:0000313" key="5">
    <source>
        <dbReference type="Proteomes" id="UP000531559"/>
    </source>
</evidence>
<dbReference type="SMART" id="SM00093">
    <property type="entry name" value="SERPIN"/>
    <property type="match status" value="1"/>
</dbReference>
<sequence>LASMLPVLFTASILSACCLPAGSCLSHDDLRERKTEFAIRLYQHVARAGNGSSLVLSPASVAASLELLQLGAQGNTLAELRDALGYSILGKALLARILLVAIASRCAASSDPGFRPVCAVLSAPPPSLLRADGSVPGVSLESAASPLNQVAVVSTMYFKSTWQKTFSFLDTQILPFTTAEGSTLEVPTMHHTAEVNYGQFRTASPEALSVLELPYVGEEISMFVLLPGHNGSSLSHLESHLSAKAVALWANSLKRMKMEVFLPRFSIQSNFDLKTAFSAMGITDMFDPINADFRGISEQGGLYVSEAIHKAKIEVAEDGTKASGAAAMVLLKRSRTPVFKADRPFTFFLRQANTGMQTSTSRSRTI</sequence>
<reference evidence="4 5" key="1">
    <citation type="submission" date="2019-09" db="EMBL/GenBank/DDBJ databases">
        <title>Bird 10,000 Genomes (B10K) Project - Family phase.</title>
        <authorList>
            <person name="Zhang G."/>
        </authorList>
    </citation>
    <scope>NUCLEOTIDE SEQUENCE [LARGE SCALE GENOMIC DNA]</scope>
    <source>
        <strain evidence="4">B10K-MSB-01</strain>
    </source>
</reference>
<dbReference type="Pfam" id="PF00079">
    <property type="entry name" value="Serpin"/>
    <property type="match status" value="2"/>
</dbReference>
<proteinExistence type="inferred from homology"/>
<dbReference type="InterPro" id="IPR000215">
    <property type="entry name" value="Serpin_fam"/>
</dbReference>
<feature type="domain" description="Serpin" evidence="3">
    <location>
        <begin position="39"/>
        <end position="360"/>
    </location>
</feature>
<accession>A0A7K7W5A9</accession>
<dbReference type="SUPFAM" id="SSF56574">
    <property type="entry name" value="Serpins"/>
    <property type="match status" value="1"/>
</dbReference>